<name>A0A0D4ZZN8_PANAN</name>
<proteinExistence type="predicted"/>
<protein>
    <submittedName>
        <fullName evidence="1">Type III secretion system protein</fullName>
    </submittedName>
</protein>
<gene>
    <name evidence="1" type="primary">psa4</name>
</gene>
<organism evidence="1">
    <name type="scientific">Pantoea ananas</name>
    <name type="common">Erwinia uredovora</name>
    <dbReference type="NCBI Taxonomy" id="553"/>
    <lineage>
        <taxon>Bacteria</taxon>
        <taxon>Pseudomonadati</taxon>
        <taxon>Pseudomonadota</taxon>
        <taxon>Gammaproteobacteria</taxon>
        <taxon>Enterobacterales</taxon>
        <taxon>Erwiniaceae</taxon>
        <taxon>Pantoea</taxon>
    </lineage>
</organism>
<dbReference type="EMBL" id="KM978041">
    <property type="protein sequence ID" value="AJW29737.1"/>
    <property type="molecule type" value="Genomic_DNA"/>
</dbReference>
<evidence type="ECO:0000313" key="1">
    <source>
        <dbReference type="EMBL" id="AJW29737.1"/>
    </source>
</evidence>
<reference evidence="1" key="1">
    <citation type="submission" date="2014-10" db="EMBL/GenBank/DDBJ databases">
        <authorList>
            <person name="Robin F."/>
            <person name="Le Brun C."/>
        </authorList>
    </citation>
    <scope>NUCLEOTIDE SEQUENCE</scope>
    <source>
        <strain evidence="1">15320</strain>
    </source>
</reference>
<dbReference type="AlphaFoldDB" id="A0A0D4ZZN8"/>
<reference evidence="1" key="2">
    <citation type="journal article" date="2015" name="Mol. Genet. Genomics">
        <title>Inheritance of Pantoea type III secretion systems through both vertical and horizontal transfer.</title>
        <authorList>
            <person name="Kirzinger M.W."/>
            <person name="Butz C.J."/>
            <person name="Stavrinides J."/>
        </authorList>
    </citation>
    <scope>NUCLEOTIDE SEQUENCE</scope>
    <source>
        <strain evidence="1">15320</strain>
    </source>
</reference>
<accession>A0A0D4ZZN8</accession>
<sequence>MDSIYRFASQESLRQDIHLTQGVNETYGAFTCRVSGLKVKFEEPDTFLRRMNIGSSNSSQESFKDHFGYASALEEHTSLPGEQVCAAQRYYFNLRADVLKQASSHNNDPADQALIEQTEIHGRYRATCDKPKKTVFQRLWCFMPCIKVKT</sequence>